<gene>
    <name evidence="2" type="ORF">ACFO5R_07850</name>
</gene>
<keyword evidence="3" id="KW-1185">Reference proteome</keyword>
<evidence type="ECO:0008006" key="4">
    <source>
        <dbReference type="Google" id="ProtNLM"/>
    </source>
</evidence>
<reference evidence="2 3" key="1">
    <citation type="journal article" date="2019" name="Int. J. Syst. Evol. Microbiol.">
        <title>The Global Catalogue of Microorganisms (GCM) 10K type strain sequencing project: providing services to taxonomists for standard genome sequencing and annotation.</title>
        <authorList>
            <consortium name="The Broad Institute Genomics Platform"/>
            <consortium name="The Broad Institute Genome Sequencing Center for Infectious Disease"/>
            <person name="Wu L."/>
            <person name="Ma J."/>
        </authorList>
    </citation>
    <scope>NUCLEOTIDE SEQUENCE [LARGE SCALE GENOMIC DNA]</scope>
    <source>
        <strain evidence="2 3">WLHS5</strain>
    </source>
</reference>
<dbReference type="SUPFAM" id="SSF46785">
    <property type="entry name" value="Winged helix' DNA-binding domain"/>
    <property type="match status" value="1"/>
</dbReference>
<proteinExistence type="predicted"/>
<evidence type="ECO:0000313" key="3">
    <source>
        <dbReference type="Proteomes" id="UP001595898"/>
    </source>
</evidence>
<evidence type="ECO:0000313" key="2">
    <source>
        <dbReference type="EMBL" id="MFC4541840.1"/>
    </source>
</evidence>
<dbReference type="AlphaFoldDB" id="A0ABD5PMU4"/>
<dbReference type="Gene3D" id="1.10.10.10">
    <property type="entry name" value="Winged helix-like DNA-binding domain superfamily/Winged helix DNA-binding domain"/>
    <property type="match status" value="1"/>
</dbReference>
<dbReference type="InterPro" id="IPR036388">
    <property type="entry name" value="WH-like_DNA-bd_sf"/>
</dbReference>
<accession>A0ABD5PMU4</accession>
<feature type="compositionally biased region" description="Acidic residues" evidence="1">
    <location>
        <begin position="76"/>
        <end position="94"/>
    </location>
</feature>
<dbReference type="InterPro" id="IPR036390">
    <property type="entry name" value="WH_DNA-bd_sf"/>
</dbReference>
<dbReference type="RefSeq" id="WP_250142724.1">
    <property type="nucleotide sequence ID" value="NZ_JALIQP010000008.1"/>
</dbReference>
<feature type="region of interest" description="Disordered" evidence="1">
    <location>
        <begin position="74"/>
        <end position="94"/>
    </location>
</feature>
<organism evidence="2 3">
    <name type="scientific">Halosolutus amylolyticus</name>
    <dbReference type="NCBI Taxonomy" id="2932267"/>
    <lineage>
        <taxon>Archaea</taxon>
        <taxon>Methanobacteriati</taxon>
        <taxon>Methanobacteriota</taxon>
        <taxon>Stenosarchaea group</taxon>
        <taxon>Halobacteria</taxon>
        <taxon>Halobacteriales</taxon>
        <taxon>Natrialbaceae</taxon>
        <taxon>Halosolutus</taxon>
    </lineage>
</organism>
<name>A0ABD5PMU4_9EURY</name>
<protein>
    <recommendedName>
        <fullName evidence="4">PhiH1 repressor</fullName>
    </recommendedName>
</protein>
<dbReference type="Proteomes" id="UP001595898">
    <property type="component" value="Unassembled WGS sequence"/>
</dbReference>
<sequence length="94" mass="10662">MHEEVEWMNYGDDQILELLQSEDVFAPDHVAEEVPLRSPEVAVRCRELAKHGLLKKRMAGMYEVTDLGDRFLAGEVDPEELAADGDDEDTETED</sequence>
<comment type="caution">
    <text evidence="2">The sequence shown here is derived from an EMBL/GenBank/DDBJ whole genome shotgun (WGS) entry which is preliminary data.</text>
</comment>
<evidence type="ECO:0000256" key="1">
    <source>
        <dbReference type="SAM" id="MobiDB-lite"/>
    </source>
</evidence>
<dbReference type="EMBL" id="JBHSFA010000004">
    <property type="protein sequence ID" value="MFC4541840.1"/>
    <property type="molecule type" value="Genomic_DNA"/>
</dbReference>